<dbReference type="GO" id="GO:0003677">
    <property type="term" value="F:DNA binding"/>
    <property type="evidence" value="ECO:0007669"/>
    <property type="project" value="InterPro"/>
</dbReference>
<dbReference type="OrthoDB" id="9797172at2"/>
<dbReference type="SMART" id="SM00530">
    <property type="entry name" value="HTH_XRE"/>
    <property type="match status" value="1"/>
</dbReference>
<proteinExistence type="predicted"/>
<dbReference type="Pfam" id="PF01381">
    <property type="entry name" value="HTH_3"/>
    <property type="match status" value="1"/>
</dbReference>
<keyword evidence="3" id="KW-1185">Reference proteome</keyword>
<reference evidence="2 3" key="1">
    <citation type="journal article" date="2016" name="Environ. Microbiol.">
        <title>New Methyloceanibacter diversity from North Sea sediments includes methanotroph containing solely the soluble methane monooxygenase.</title>
        <authorList>
            <person name="Vekeman B."/>
            <person name="Kerckhof F.M."/>
            <person name="Cremers G."/>
            <person name="de Vos P."/>
            <person name="Vandamme P."/>
            <person name="Boon N."/>
            <person name="Op den Camp H.J."/>
            <person name="Heylen K."/>
        </authorList>
    </citation>
    <scope>NUCLEOTIDE SEQUENCE [LARGE SCALE GENOMIC DNA]</scope>
    <source>
        <strain evidence="2 3">R-67174</strain>
    </source>
</reference>
<dbReference type="InterPro" id="IPR010982">
    <property type="entry name" value="Lambda_DNA-bd_dom_sf"/>
</dbReference>
<gene>
    <name evidence="2" type="ORF">AUC68_10015</name>
</gene>
<protein>
    <recommendedName>
        <fullName evidence="1">HTH cro/C1-type domain-containing protein</fullName>
    </recommendedName>
</protein>
<dbReference type="Proteomes" id="UP000094501">
    <property type="component" value="Unassembled WGS sequence"/>
</dbReference>
<evidence type="ECO:0000259" key="1">
    <source>
        <dbReference type="PROSITE" id="PS50943"/>
    </source>
</evidence>
<accession>A0A1E3VWH5</accession>
<dbReference type="STRING" id="1774968.AUC68_10015"/>
<evidence type="ECO:0000313" key="2">
    <source>
        <dbReference type="EMBL" id="ODR97872.1"/>
    </source>
</evidence>
<dbReference type="RefSeq" id="WP_069438200.1">
    <property type="nucleotide sequence ID" value="NZ_LPWG01000014.1"/>
</dbReference>
<dbReference type="InterPro" id="IPR001387">
    <property type="entry name" value="Cro/C1-type_HTH"/>
</dbReference>
<dbReference type="AlphaFoldDB" id="A0A1E3VWH5"/>
<feature type="domain" description="HTH cro/C1-type" evidence="1">
    <location>
        <begin position="17"/>
        <end position="71"/>
    </location>
</feature>
<dbReference type="PROSITE" id="PS50943">
    <property type="entry name" value="HTH_CROC1"/>
    <property type="match status" value="1"/>
</dbReference>
<dbReference type="Gene3D" id="1.10.260.40">
    <property type="entry name" value="lambda repressor-like DNA-binding domains"/>
    <property type="match status" value="1"/>
</dbReference>
<dbReference type="SUPFAM" id="SSF47413">
    <property type="entry name" value="lambda repressor-like DNA-binding domains"/>
    <property type="match status" value="1"/>
</dbReference>
<name>A0A1E3VWH5_9HYPH</name>
<organism evidence="2 3">
    <name type="scientific">Methyloceanibacter methanicus</name>
    <dbReference type="NCBI Taxonomy" id="1774968"/>
    <lineage>
        <taxon>Bacteria</taxon>
        <taxon>Pseudomonadati</taxon>
        <taxon>Pseudomonadota</taxon>
        <taxon>Alphaproteobacteria</taxon>
        <taxon>Hyphomicrobiales</taxon>
        <taxon>Hyphomicrobiaceae</taxon>
        <taxon>Methyloceanibacter</taxon>
    </lineage>
</organism>
<dbReference type="EMBL" id="LPWG01000014">
    <property type="protein sequence ID" value="ODR97872.1"/>
    <property type="molecule type" value="Genomic_DNA"/>
</dbReference>
<comment type="caution">
    <text evidence="2">The sequence shown here is derived from an EMBL/GenBank/DDBJ whole genome shotgun (WGS) entry which is preliminary data.</text>
</comment>
<sequence>MSKRSACETDAVVGRNIRARRLVLNMSQTALADQLGLTFQQVQKYENGTNRIGASRLLQIAQLLAAPIAALFDGTESDGDSQSALPDYLSNAQAVRLARAFADVDDTDVRRAIADVVENIAERERRKARNKQ</sequence>
<dbReference type="CDD" id="cd00093">
    <property type="entry name" value="HTH_XRE"/>
    <property type="match status" value="1"/>
</dbReference>
<evidence type="ECO:0000313" key="3">
    <source>
        <dbReference type="Proteomes" id="UP000094501"/>
    </source>
</evidence>